<evidence type="ECO:0000256" key="3">
    <source>
        <dbReference type="ARBA" id="ARBA00023143"/>
    </source>
</evidence>
<keyword evidence="2 4" id="KW-0964">Secreted</keyword>
<proteinExistence type="inferred from homology"/>
<sequence length="501" mass="51013">MALSINTNVASLNAQRNLQKSQETLNTSLQRLSTGLRINSAKDDAAGLAISTRFTTQINGLNQAVRNANDGISLAQTGEAALDEITNNLQRIRELAVQSANSTYSSSDRQALDAEVQQRLAEVDRIGGQTAFNGQKILDGSFGNASFQVGANVGETITVGLNTGVRSNQIGQIATSTSNAQTLLVDTSSAMTEGGTSISVGGGSAIAVGASQDLSSTGAGRDANSAYSKVQAINSAGVTGLTARASTSAALDFATITAAGSNSGYELNVNGVNIYDGSVPTGNITGSNVADAINQQAADTGVRASFAGGVLTLSADDGRNITINQNTTGNSLPQGITDATVVANDGVNDTYAAVGDTTSVISGNITLSASEAIQVTGETETLGLNAADATFNIAVDSTTLSSVNVSDVANSENTIQRIDAALTSVSDLRSTFGAVQNRFESTITNLQTISENLSASRGRILDADFAAETANLTKAQILQQAGTAILAQANSLPQAALSLLQ</sequence>
<comment type="function">
    <text evidence="4">Flagellin is the subunit protein which polymerizes to form the filaments of bacterial flagella.</text>
</comment>
<evidence type="ECO:0000256" key="2">
    <source>
        <dbReference type="ARBA" id="ARBA00022525"/>
    </source>
</evidence>
<organism evidence="7 8">
    <name type="scientific">Zhongshania marina</name>
    <dbReference type="NCBI Taxonomy" id="2304603"/>
    <lineage>
        <taxon>Bacteria</taxon>
        <taxon>Pseudomonadati</taxon>
        <taxon>Pseudomonadota</taxon>
        <taxon>Gammaproteobacteria</taxon>
        <taxon>Cellvibrionales</taxon>
        <taxon>Spongiibacteraceae</taxon>
        <taxon>Zhongshania</taxon>
    </lineage>
</organism>
<keyword evidence="7" id="KW-0282">Flagellum</keyword>
<feature type="domain" description="Flagellin C-terminal" evidence="6">
    <location>
        <begin position="415"/>
        <end position="500"/>
    </location>
</feature>
<dbReference type="PANTHER" id="PTHR42792:SF2">
    <property type="entry name" value="FLAGELLIN"/>
    <property type="match status" value="1"/>
</dbReference>
<dbReference type="InterPro" id="IPR042187">
    <property type="entry name" value="Flagellin_C_sub2"/>
</dbReference>
<evidence type="ECO:0000256" key="1">
    <source>
        <dbReference type="ARBA" id="ARBA00005709"/>
    </source>
</evidence>
<dbReference type="Pfam" id="PF00669">
    <property type="entry name" value="Flagellin_N"/>
    <property type="match status" value="1"/>
</dbReference>
<reference evidence="7" key="1">
    <citation type="submission" date="2018-01" db="EMBL/GenBank/DDBJ databases">
        <authorList>
            <person name="Yu X.-D."/>
        </authorList>
    </citation>
    <scope>NUCLEOTIDE SEQUENCE</scope>
    <source>
        <strain evidence="7">ZX-21</strain>
    </source>
</reference>
<comment type="subcellular location">
    <subcellularLocation>
        <location evidence="4">Secreted</location>
    </subcellularLocation>
    <subcellularLocation>
        <location evidence="4">Bacterial flagellum</location>
    </subcellularLocation>
</comment>
<protein>
    <recommendedName>
        <fullName evidence="4">Flagellin</fullName>
    </recommendedName>
</protein>
<dbReference type="Gene3D" id="2.170.280.10">
    <property type="entry name" value="f41 fragment of flagellin, middle domain"/>
    <property type="match status" value="1"/>
</dbReference>
<dbReference type="Gene3D" id="2.30.220.10">
    <property type="entry name" value="f41 fragment of flagellin, C-terminal domain"/>
    <property type="match status" value="1"/>
</dbReference>
<dbReference type="Gene3D" id="1.20.1330.10">
    <property type="entry name" value="f41 fragment of flagellin, N-terminal domain"/>
    <property type="match status" value="1"/>
</dbReference>
<dbReference type="RefSeq" id="WP_103685298.1">
    <property type="nucleotide sequence ID" value="NZ_PQGG01000034.1"/>
</dbReference>
<gene>
    <name evidence="7" type="ORF">C0068_15015</name>
</gene>
<dbReference type="InterPro" id="IPR001029">
    <property type="entry name" value="Flagellin_N"/>
</dbReference>
<evidence type="ECO:0000313" key="8">
    <source>
        <dbReference type="Proteomes" id="UP000237222"/>
    </source>
</evidence>
<dbReference type="InterPro" id="IPR046358">
    <property type="entry name" value="Flagellin_C"/>
</dbReference>
<evidence type="ECO:0000259" key="6">
    <source>
        <dbReference type="Pfam" id="PF00700"/>
    </source>
</evidence>
<evidence type="ECO:0000313" key="7">
    <source>
        <dbReference type="EMBL" id="POP51849.1"/>
    </source>
</evidence>
<evidence type="ECO:0000256" key="4">
    <source>
        <dbReference type="RuleBase" id="RU362073"/>
    </source>
</evidence>
<dbReference type="GO" id="GO:0005576">
    <property type="term" value="C:extracellular region"/>
    <property type="evidence" value="ECO:0007669"/>
    <property type="project" value="UniProtKB-SubCell"/>
</dbReference>
<dbReference type="Pfam" id="PF00700">
    <property type="entry name" value="Flagellin_C"/>
    <property type="match status" value="1"/>
</dbReference>
<dbReference type="Gene3D" id="6.10.10.10">
    <property type="entry name" value="Flagellar export chaperone, C-terminal domain"/>
    <property type="match status" value="1"/>
</dbReference>
<dbReference type="Gene3D" id="6.10.280.190">
    <property type="match status" value="1"/>
</dbReference>
<keyword evidence="7" id="KW-0969">Cilium</keyword>
<dbReference type="GO" id="GO:0005198">
    <property type="term" value="F:structural molecule activity"/>
    <property type="evidence" value="ECO:0007669"/>
    <property type="project" value="UniProtKB-UniRule"/>
</dbReference>
<dbReference type="PANTHER" id="PTHR42792">
    <property type="entry name" value="FLAGELLIN"/>
    <property type="match status" value="1"/>
</dbReference>
<dbReference type="AlphaFoldDB" id="A0A2S4HD43"/>
<dbReference type="PRINTS" id="PR00207">
    <property type="entry name" value="FLAGELLIN"/>
</dbReference>
<evidence type="ECO:0000259" key="5">
    <source>
        <dbReference type="Pfam" id="PF00669"/>
    </source>
</evidence>
<dbReference type="InterPro" id="IPR001492">
    <property type="entry name" value="Flagellin"/>
</dbReference>
<dbReference type="Proteomes" id="UP000237222">
    <property type="component" value="Unassembled WGS sequence"/>
</dbReference>
<dbReference type="GO" id="GO:0009288">
    <property type="term" value="C:bacterial-type flagellum"/>
    <property type="evidence" value="ECO:0007669"/>
    <property type="project" value="UniProtKB-SubCell"/>
</dbReference>
<name>A0A2S4HD43_9GAMM</name>
<comment type="similarity">
    <text evidence="1 4">Belongs to the bacterial flagellin family.</text>
</comment>
<keyword evidence="7" id="KW-0966">Cell projection</keyword>
<dbReference type="SUPFAM" id="SSF64518">
    <property type="entry name" value="Phase 1 flagellin"/>
    <property type="match status" value="1"/>
</dbReference>
<comment type="caution">
    <text evidence="7">The sequence shown here is derived from an EMBL/GenBank/DDBJ whole genome shotgun (WGS) entry which is preliminary data.</text>
</comment>
<keyword evidence="3 4" id="KW-0975">Bacterial flagellum</keyword>
<accession>A0A2S4HD43</accession>
<dbReference type="OrthoDB" id="9796789at2"/>
<dbReference type="EMBL" id="PQGG01000034">
    <property type="protein sequence ID" value="POP51849.1"/>
    <property type="molecule type" value="Genomic_DNA"/>
</dbReference>
<feature type="domain" description="Flagellin N-terminal" evidence="5">
    <location>
        <begin position="5"/>
        <end position="141"/>
    </location>
</feature>